<dbReference type="PANTHER" id="PTHR43649">
    <property type="entry name" value="ARABINOSE-BINDING PROTEIN-RELATED"/>
    <property type="match status" value="1"/>
</dbReference>
<dbReference type="Proteomes" id="UP001589818">
    <property type="component" value="Unassembled WGS sequence"/>
</dbReference>
<dbReference type="PANTHER" id="PTHR43649:SF27">
    <property type="entry name" value="EXTRACELLULAR SOLUTE-BINDING PROTEIN FAMILY 1"/>
    <property type="match status" value="1"/>
</dbReference>
<reference evidence="2 3" key="1">
    <citation type="submission" date="2024-09" db="EMBL/GenBank/DDBJ databases">
        <authorList>
            <person name="Sun Q."/>
            <person name="Mori K."/>
        </authorList>
    </citation>
    <scope>NUCLEOTIDE SEQUENCE [LARGE SCALE GENOMIC DNA]</scope>
    <source>
        <strain evidence="2 3">CCM 4839</strain>
    </source>
</reference>
<keyword evidence="3" id="KW-1185">Reference proteome</keyword>
<comment type="caution">
    <text evidence="2">The sequence shown here is derived from an EMBL/GenBank/DDBJ whole genome shotgun (WGS) entry which is preliminary data.</text>
</comment>
<dbReference type="SUPFAM" id="SSF53850">
    <property type="entry name" value="Periplasmic binding protein-like II"/>
    <property type="match status" value="1"/>
</dbReference>
<feature type="region of interest" description="Disordered" evidence="1">
    <location>
        <begin position="265"/>
        <end position="286"/>
    </location>
</feature>
<protein>
    <submittedName>
        <fullName evidence="2">Extracellular solute-binding protein</fullName>
    </submittedName>
</protein>
<evidence type="ECO:0000313" key="3">
    <source>
        <dbReference type="Proteomes" id="UP001589818"/>
    </source>
</evidence>
<sequence>MRRWIRGLLLPLLLLIAVIYGVRTIYSDTPSSFSIAELEGEDIPLPAAIGERLTGTYTALLTQWKNENYKLATGQHIALTAAAPSGTSEHVQPGAEGDSIELQEPQSWVEYDFDVTSSGLYELEIGYMPLKGTFAPVQIAVELDGASPYKEAEYLTLERVFRDAVYPPLTNERGDHLRPLQEEIPYWRIVTLSDGKLSHREPLRWMLTEGKHTVRIRLIREQVALKSIAFVPPHTVDAYNASSVELPKGSDAAWQTVIEAEQMAAKSDPSVQSQASNDDLAFPPSEGRTILNTLGGERWYRGGQWAEWAFEVPKDGWYDIHLKYLQNLNRDVTSYRMITIDGKTPYEEWQHAAFPYNRDWSIQAIADANGKAYSVFLPEGQHTLRMSVQTAETSGIRERLAALQAELQQVSYQIKLVSGVHDSNMIDPNRDWDITKNAPELAGDFRGYAKLLYEQIGELQQLLGNDNGSAALRSALYDLLDIAKDPNLIPRKPQLLGTIQDALASYVDTLTYQPLSLDQIYITAAGTKPDVQMPGWKEKLGNDVSGFMRSFSPNYMYNGRSDEEALTIWVNRGRDYVSLLQQLVDETFTPATGIPVNINLMPNEQLLILSSSSDRQPDAALGVSQSLPADLAMRNSLADLSQFPDFQQAIEPFHPGSLMPFQYDGGVYGLPETIMLPMMFYRKDIFEALKLPLPNTWDEVVELLPSLQQRGMNFFYSPLGYLPFFLQNGAEVYKPGGLSSGLDTPEAFQSFKQWTDWFNVYGFPKEVPNFYMHFRNGSLPIGIADVNTYLQLLVAAPELTGSWAIAPLPGTKDDQGEINRWAGGSLQSGVIFRSSKRQQDAWSFLKWWLSEETQTRFGTDMELINGVEFRWNTANFDAFEKLPWPEEDKQAMAKQWQWFQELPNVPGGYFTQRELSFAWNRTVLYKENPRESLEKAVFEMNRELARKQREFNLIDTTGHVLKPLQVPVLDKPWRRGGQE</sequence>
<evidence type="ECO:0000256" key="1">
    <source>
        <dbReference type="SAM" id="MobiDB-lite"/>
    </source>
</evidence>
<proteinExistence type="predicted"/>
<evidence type="ECO:0000313" key="2">
    <source>
        <dbReference type="EMBL" id="MFC0393968.1"/>
    </source>
</evidence>
<organism evidence="2 3">
    <name type="scientific">Paenibacillus mendelii</name>
    <dbReference type="NCBI Taxonomy" id="206163"/>
    <lineage>
        <taxon>Bacteria</taxon>
        <taxon>Bacillati</taxon>
        <taxon>Bacillota</taxon>
        <taxon>Bacilli</taxon>
        <taxon>Bacillales</taxon>
        <taxon>Paenibacillaceae</taxon>
        <taxon>Paenibacillus</taxon>
    </lineage>
</organism>
<accession>A0ABV6JDH7</accession>
<dbReference type="Gene3D" id="2.60.120.260">
    <property type="entry name" value="Galactose-binding domain-like"/>
    <property type="match status" value="2"/>
</dbReference>
<dbReference type="EMBL" id="JBHLVF010000037">
    <property type="protein sequence ID" value="MFC0393968.1"/>
    <property type="molecule type" value="Genomic_DNA"/>
</dbReference>
<dbReference type="InterPro" id="IPR006059">
    <property type="entry name" value="SBP"/>
</dbReference>
<dbReference type="CDD" id="cd02795">
    <property type="entry name" value="CBM6-CBM35-CBM36_like"/>
    <property type="match status" value="1"/>
</dbReference>
<gene>
    <name evidence="2" type="ORF">ACFFJ8_21670</name>
</gene>
<dbReference type="Gene3D" id="3.40.190.10">
    <property type="entry name" value="Periplasmic binding protein-like II"/>
    <property type="match status" value="1"/>
</dbReference>
<name>A0ABV6JDH7_9BACL</name>
<dbReference type="InterPro" id="IPR050490">
    <property type="entry name" value="Bact_solute-bd_prot1"/>
</dbReference>
<dbReference type="RefSeq" id="WP_204822028.1">
    <property type="nucleotide sequence ID" value="NZ_JANHOF010000023.1"/>
</dbReference>
<dbReference type="Pfam" id="PF01547">
    <property type="entry name" value="SBP_bac_1"/>
    <property type="match status" value="1"/>
</dbReference>